<keyword evidence="3" id="KW-0863">Zinc-finger</keyword>
<evidence type="ECO:0000256" key="5">
    <source>
        <dbReference type="ARBA" id="ARBA00023125"/>
    </source>
</evidence>
<dbReference type="Pfam" id="PF16900">
    <property type="entry name" value="REPA_OB_2"/>
    <property type="match status" value="1"/>
</dbReference>
<proteinExistence type="inferred from homology"/>
<protein>
    <submittedName>
        <fullName evidence="9">Replication protein A 70 kDa DNA-binding subunit B-like</fullName>
    </submittedName>
</protein>
<evidence type="ECO:0000259" key="7">
    <source>
        <dbReference type="Pfam" id="PF16900"/>
    </source>
</evidence>
<evidence type="ECO:0000313" key="9">
    <source>
        <dbReference type="RefSeq" id="XP_035674019.1"/>
    </source>
</evidence>
<dbReference type="GO" id="GO:0008270">
    <property type="term" value="F:zinc ion binding"/>
    <property type="evidence" value="ECO:0007669"/>
    <property type="project" value="UniProtKB-KW"/>
</dbReference>
<dbReference type="RefSeq" id="XP_035674019.1">
    <property type="nucleotide sequence ID" value="XM_035818126.1"/>
</dbReference>
<keyword evidence="2" id="KW-0479">Metal-binding</keyword>
<feature type="domain" description="Replication protein A OB" evidence="7">
    <location>
        <begin position="181"/>
        <end position="279"/>
    </location>
</feature>
<evidence type="ECO:0000313" key="8">
    <source>
        <dbReference type="Proteomes" id="UP000001554"/>
    </source>
</evidence>
<evidence type="ECO:0000256" key="2">
    <source>
        <dbReference type="ARBA" id="ARBA00022723"/>
    </source>
</evidence>
<evidence type="ECO:0000256" key="3">
    <source>
        <dbReference type="ARBA" id="ARBA00022771"/>
    </source>
</evidence>
<dbReference type="FunFam" id="2.40.50.140:FF:000041">
    <property type="entry name" value="Replication protein A subunit"/>
    <property type="match status" value="1"/>
</dbReference>
<dbReference type="GeneID" id="118414228"/>
<feature type="region of interest" description="Disordered" evidence="6">
    <location>
        <begin position="1"/>
        <end position="56"/>
    </location>
</feature>
<evidence type="ECO:0000256" key="6">
    <source>
        <dbReference type="SAM" id="MobiDB-lite"/>
    </source>
</evidence>
<dbReference type="InterPro" id="IPR012340">
    <property type="entry name" value="NA-bd_OB-fold"/>
</dbReference>
<keyword evidence="8" id="KW-1185">Reference proteome</keyword>
<gene>
    <name evidence="9" type="primary">LOC118414228</name>
</gene>
<name>A0A9J7L0S2_BRAFL</name>
<keyword evidence="4" id="KW-0862">Zinc</keyword>
<reference evidence="8" key="1">
    <citation type="journal article" date="2020" name="Nat. Ecol. Evol.">
        <title>Deeply conserved synteny resolves early events in vertebrate evolution.</title>
        <authorList>
            <person name="Simakov O."/>
            <person name="Marletaz F."/>
            <person name="Yue J.X."/>
            <person name="O'Connell B."/>
            <person name="Jenkins J."/>
            <person name="Brandt A."/>
            <person name="Calef R."/>
            <person name="Tung C.H."/>
            <person name="Huang T.K."/>
            <person name="Schmutz J."/>
            <person name="Satoh N."/>
            <person name="Yu J.K."/>
            <person name="Putnam N.H."/>
            <person name="Green R.E."/>
            <person name="Rokhsar D.S."/>
        </authorList>
    </citation>
    <scope>NUCLEOTIDE SEQUENCE [LARGE SCALE GENOMIC DNA]</scope>
    <source>
        <strain evidence="8">S238N-H82</strain>
    </source>
</reference>
<feature type="compositionally biased region" description="Polar residues" evidence="6">
    <location>
        <begin position="11"/>
        <end position="27"/>
    </location>
</feature>
<reference evidence="9" key="2">
    <citation type="submission" date="2025-08" db="UniProtKB">
        <authorList>
            <consortium name="RefSeq"/>
        </authorList>
    </citation>
    <scope>IDENTIFICATION</scope>
    <source>
        <strain evidence="9">S238N-H82</strain>
        <tissue evidence="9">Testes</tissue>
    </source>
</reference>
<dbReference type="GO" id="GO:0003677">
    <property type="term" value="F:DNA binding"/>
    <property type="evidence" value="ECO:0007669"/>
    <property type="project" value="UniProtKB-KW"/>
</dbReference>
<dbReference type="Gene3D" id="2.40.50.140">
    <property type="entry name" value="Nucleic acid-binding proteins"/>
    <property type="match status" value="2"/>
</dbReference>
<dbReference type="AlphaFoldDB" id="A0A9J7L0S2"/>
<dbReference type="InterPro" id="IPR031657">
    <property type="entry name" value="REPA_OB_2"/>
</dbReference>
<accession>A0A9J7L0S2</accession>
<organism evidence="8 9">
    <name type="scientific">Branchiostoma floridae</name>
    <name type="common">Florida lancelet</name>
    <name type="synonym">Amphioxus</name>
    <dbReference type="NCBI Taxonomy" id="7739"/>
    <lineage>
        <taxon>Eukaryota</taxon>
        <taxon>Metazoa</taxon>
        <taxon>Chordata</taxon>
        <taxon>Cephalochordata</taxon>
        <taxon>Leptocardii</taxon>
        <taxon>Amphioxiformes</taxon>
        <taxon>Branchiostomatidae</taxon>
        <taxon>Branchiostoma</taxon>
    </lineage>
</organism>
<feature type="compositionally biased region" description="Pro residues" evidence="6">
    <location>
        <begin position="38"/>
        <end position="47"/>
    </location>
</feature>
<evidence type="ECO:0000256" key="4">
    <source>
        <dbReference type="ARBA" id="ARBA00022833"/>
    </source>
</evidence>
<dbReference type="OMA" id="WYTNVQI"/>
<evidence type="ECO:0000256" key="1">
    <source>
        <dbReference type="ARBA" id="ARBA00005690"/>
    </source>
</evidence>
<comment type="similarity">
    <text evidence="1">Belongs to the replication factor A protein 1 family.</text>
</comment>
<dbReference type="KEGG" id="bfo:118414228"/>
<sequence>MPKKKHDHLTCTPNPSSSEHNRQNSTNPHKHSEKDPPAPEQAVPPPLANTDNVSSTPDTNIAIADIDSNLNRTYTLHVKVISKSDITPFSRLHGKSSGNRLSLMLADTTANLKAVAWNKTAERVFHAMDVDKTYTIKNFIIKPANKKYTSTKFELTFTDNTIIEPTNVDLPCNVDTVYTTIDNLTTMTSDSYVSVVGIIHRIHPPTTVHRKYDGQPISKTIIDIADDTKTSVSVTFWNAEDKTALYEIDKTVLHLQNAKLTIYNDAPQLSVTSDTTVLIDENNHRSKELLETMKTIPHDDITPLLAITNDSDYRTCP</sequence>
<dbReference type="SUPFAM" id="SSF50249">
    <property type="entry name" value="Nucleic acid-binding proteins"/>
    <property type="match status" value="2"/>
</dbReference>
<keyword evidence="5" id="KW-0238">DNA-binding</keyword>
<dbReference type="Proteomes" id="UP000001554">
    <property type="component" value="Chromosome 1"/>
</dbReference>